<dbReference type="PROSITE" id="PS51020">
    <property type="entry name" value="SPONDIN"/>
    <property type="match status" value="1"/>
</dbReference>
<name>A0A3D9HGD2_9FLAO</name>
<evidence type="ECO:0000313" key="2">
    <source>
        <dbReference type="EMBL" id="RED48321.1"/>
    </source>
</evidence>
<reference evidence="2 3" key="1">
    <citation type="submission" date="2018-07" db="EMBL/GenBank/DDBJ databases">
        <title>Genomic Encyclopedia of Type Strains, Phase III (KMG-III): the genomes of soil and plant-associated and newly described type strains.</title>
        <authorList>
            <person name="Whitman W."/>
        </authorList>
    </citation>
    <scope>NUCLEOTIDE SEQUENCE [LARGE SCALE GENOMIC DNA]</scope>
    <source>
        <strain evidence="2 3">CECT 8487</strain>
    </source>
</reference>
<dbReference type="EMBL" id="QRDX01000004">
    <property type="protein sequence ID" value="RED48321.1"/>
    <property type="molecule type" value="Genomic_DNA"/>
</dbReference>
<keyword evidence="3" id="KW-1185">Reference proteome</keyword>
<dbReference type="Proteomes" id="UP000256629">
    <property type="component" value="Unassembled WGS sequence"/>
</dbReference>
<dbReference type="PANTHER" id="PTHR11311:SF15">
    <property type="entry name" value="SPONDIN-2"/>
    <property type="match status" value="1"/>
</dbReference>
<dbReference type="Pfam" id="PF06468">
    <property type="entry name" value="Spond_N"/>
    <property type="match status" value="1"/>
</dbReference>
<organism evidence="2 3">
    <name type="scientific">Seonamhaeicola aphaedonensis</name>
    <dbReference type="NCBI Taxonomy" id="1461338"/>
    <lineage>
        <taxon>Bacteria</taxon>
        <taxon>Pseudomonadati</taxon>
        <taxon>Bacteroidota</taxon>
        <taxon>Flavobacteriia</taxon>
        <taxon>Flavobacteriales</taxon>
        <taxon>Flavobacteriaceae</taxon>
    </lineage>
</organism>
<gene>
    <name evidence="2" type="ORF">DFQ02_104167</name>
</gene>
<evidence type="ECO:0000259" key="1">
    <source>
        <dbReference type="PROSITE" id="PS51020"/>
    </source>
</evidence>
<protein>
    <submittedName>
        <fullName evidence="2">Spondin N</fullName>
    </submittedName>
</protein>
<dbReference type="InterPro" id="IPR038678">
    <property type="entry name" value="Spondin_N_sf"/>
</dbReference>
<dbReference type="Gene3D" id="2.60.40.2130">
    <property type="entry name" value="F-spondin domain"/>
    <property type="match status" value="1"/>
</dbReference>
<dbReference type="RefSeq" id="WP_116523976.1">
    <property type="nucleotide sequence ID" value="NZ_QRDX01000004.1"/>
</dbReference>
<sequence length="231" mass="25329">MKNKILLLFTTTTLLTCSNSDDGSQIVEPNKTVATYDIIFTNYWNETDHGPLPNNSHWSPLVGVNHNSEATFLEIGGIASQGIEDIAEDGVNTNFQNDVLESVSNGNSEQYISGSSLYLSNGNVIEIKDLEISQDFPFLTLVSMIAPSPDWMVFINGFHLRNTDDSNWKDSIQIDLFVYDAGTDSGICYSAPNSDITPHVSISSLKGIMPFNDSKVATLDIILKEVSVLTP</sequence>
<dbReference type="GO" id="GO:0007155">
    <property type="term" value="P:cell adhesion"/>
    <property type="evidence" value="ECO:0007669"/>
    <property type="project" value="TreeGrafter"/>
</dbReference>
<feature type="domain" description="Spondin" evidence="1">
    <location>
        <begin position="24"/>
        <end position="213"/>
    </location>
</feature>
<dbReference type="NCBIfam" id="NF038123">
    <property type="entry name" value="NF038123_dom"/>
    <property type="match status" value="1"/>
</dbReference>
<accession>A0A3D9HGD2</accession>
<proteinExistence type="predicted"/>
<dbReference type="AlphaFoldDB" id="A0A3D9HGD2"/>
<dbReference type="OrthoDB" id="8478811at2"/>
<dbReference type="PANTHER" id="PTHR11311">
    <property type="entry name" value="SPONDIN"/>
    <property type="match status" value="1"/>
</dbReference>
<evidence type="ECO:0000313" key="3">
    <source>
        <dbReference type="Proteomes" id="UP000256629"/>
    </source>
</evidence>
<dbReference type="InterPro" id="IPR051418">
    <property type="entry name" value="Spondin/Thrombospondin_T1"/>
</dbReference>
<dbReference type="InterPro" id="IPR009465">
    <property type="entry name" value="Spondin_N"/>
</dbReference>
<comment type="caution">
    <text evidence="2">The sequence shown here is derived from an EMBL/GenBank/DDBJ whole genome shotgun (WGS) entry which is preliminary data.</text>
</comment>
<dbReference type="GO" id="GO:0031012">
    <property type="term" value="C:extracellular matrix"/>
    <property type="evidence" value="ECO:0007669"/>
    <property type="project" value="TreeGrafter"/>
</dbReference>